<evidence type="ECO:0000256" key="7">
    <source>
        <dbReference type="ARBA" id="ARBA00022800"/>
    </source>
</evidence>
<dbReference type="InterPro" id="IPR050124">
    <property type="entry name" value="tRNA_CCA-adding_enzyme"/>
</dbReference>
<dbReference type="AlphaFoldDB" id="A0A4R6UBH5"/>
<feature type="binding site" evidence="11">
    <location>
        <position position="160"/>
    </location>
    <ligand>
        <name>ATP</name>
        <dbReference type="ChEBI" id="CHEBI:30616"/>
    </ligand>
</feature>
<dbReference type="GO" id="GO:0004810">
    <property type="term" value="F:CCA tRNA nucleotidyltransferase activity"/>
    <property type="evidence" value="ECO:0007669"/>
    <property type="project" value="UniProtKB-UniRule"/>
</dbReference>
<dbReference type="Pfam" id="PF12627">
    <property type="entry name" value="PolyA_pol_RNAbd"/>
    <property type="match status" value="1"/>
</dbReference>
<feature type="binding site" evidence="11">
    <location>
        <position position="11"/>
    </location>
    <ligand>
        <name>ATP</name>
        <dbReference type="ChEBI" id="CHEBI:30616"/>
    </ligand>
</feature>
<keyword evidence="2 11" id="KW-0808">Transferase</keyword>
<keyword evidence="11" id="KW-0511">Multifunctional enzyme</keyword>
<evidence type="ECO:0000256" key="3">
    <source>
        <dbReference type="ARBA" id="ARBA00022694"/>
    </source>
</evidence>
<dbReference type="CDD" id="cd00077">
    <property type="entry name" value="HDc"/>
    <property type="match status" value="1"/>
</dbReference>
<evidence type="ECO:0000259" key="12">
    <source>
        <dbReference type="PROSITE" id="PS51831"/>
    </source>
</evidence>
<feature type="binding site" evidence="11">
    <location>
        <position position="8"/>
    </location>
    <ligand>
        <name>ATP</name>
        <dbReference type="ChEBI" id="CHEBI:30616"/>
    </ligand>
</feature>
<dbReference type="GO" id="GO:0004112">
    <property type="term" value="F:cyclic-nucleotide phosphodiesterase activity"/>
    <property type="evidence" value="ECO:0007669"/>
    <property type="project" value="UniProtKB-UniRule"/>
</dbReference>
<comment type="cofactor">
    <cofactor evidence="11">
        <name>Mg(2+)</name>
        <dbReference type="ChEBI" id="CHEBI:18420"/>
    </cofactor>
    <text evidence="11">Magnesium is required for nucleotidyltransferase activity.</text>
</comment>
<dbReference type="InterPro" id="IPR003607">
    <property type="entry name" value="HD/PDEase_dom"/>
</dbReference>
<dbReference type="PROSITE" id="PS51831">
    <property type="entry name" value="HD"/>
    <property type="match status" value="1"/>
</dbReference>
<evidence type="ECO:0000256" key="1">
    <source>
        <dbReference type="ARBA" id="ARBA00022596"/>
    </source>
</evidence>
<dbReference type="Pfam" id="PF01743">
    <property type="entry name" value="PolyA_pol"/>
    <property type="match status" value="1"/>
</dbReference>
<dbReference type="InterPro" id="IPR006674">
    <property type="entry name" value="HD_domain"/>
</dbReference>
<comment type="function">
    <text evidence="11">Catalyzes the addition and repair of the essential 3'-terminal CCA sequence in tRNAs without using a nucleic acid template. Adds these three nucleotides in the order of C, C, and A to the tRNA nucleotide-73, using CTP and ATP as substrates and producing inorganic pyrophosphate. tRNA 3'-terminal CCA addition is required both for tRNA processing and repair. Also involved in tRNA surveillance by mediating tandem CCA addition to generate a CCACCA at the 3' terminus of unstable tRNAs. While stable tRNAs receive only 3'-terminal CCA, unstable tRNAs are marked with CCACCA and rapidly degraded.</text>
</comment>
<feature type="binding site" evidence="11">
    <location>
        <position position="8"/>
    </location>
    <ligand>
        <name>CTP</name>
        <dbReference type="ChEBI" id="CHEBI:37563"/>
    </ligand>
</feature>
<evidence type="ECO:0000313" key="13">
    <source>
        <dbReference type="EMBL" id="TDQ43272.1"/>
    </source>
</evidence>
<dbReference type="GO" id="GO:0000287">
    <property type="term" value="F:magnesium ion binding"/>
    <property type="evidence" value="ECO:0007669"/>
    <property type="project" value="UniProtKB-UniRule"/>
</dbReference>
<evidence type="ECO:0000256" key="4">
    <source>
        <dbReference type="ARBA" id="ARBA00022695"/>
    </source>
</evidence>
<dbReference type="GO" id="GO:0160016">
    <property type="term" value="F:CCACCA tRNA nucleotidyltransferase activity"/>
    <property type="evidence" value="ECO:0007669"/>
    <property type="project" value="RHEA"/>
</dbReference>
<accession>A0A4R6UBH5</accession>
<feature type="domain" description="HD" evidence="12">
    <location>
        <begin position="249"/>
        <end position="350"/>
    </location>
</feature>
<organism evidence="13 14">
    <name type="scientific">Tepidicella xavieri</name>
    <dbReference type="NCBI Taxonomy" id="360241"/>
    <lineage>
        <taxon>Bacteria</taxon>
        <taxon>Pseudomonadati</taxon>
        <taxon>Pseudomonadota</taxon>
        <taxon>Betaproteobacteria</taxon>
        <taxon>Burkholderiales</taxon>
        <taxon>Tepidicella</taxon>
    </lineage>
</organism>
<reference evidence="13 14" key="1">
    <citation type="submission" date="2019-03" db="EMBL/GenBank/DDBJ databases">
        <title>Genomic Encyclopedia of Type Strains, Phase IV (KMG-IV): sequencing the most valuable type-strain genomes for metagenomic binning, comparative biology and taxonomic classification.</title>
        <authorList>
            <person name="Goeker M."/>
        </authorList>
    </citation>
    <scope>NUCLEOTIDE SEQUENCE [LARGE SCALE GENOMIC DNA]</scope>
    <source>
        <strain evidence="13 14">DSM 19605</strain>
    </source>
</reference>
<dbReference type="PANTHER" id="PTHR47545:SF1">
    <property type="entry name" value="MULTIFUNCTIONAL CCA PROTEIN"/>
    <property type="match status" value="1"/>
</dbReference>
<keyword evidence="10 11" id="KW-0694">RNA-binding</keyword>
<comment type="miscellaneous">
    <text evidence="11">A single active site specifically recognizes both ATP and CTP and is responsible for their addition.</text>
</comment>
<dbReference type="SUPFAM" id="SSF81301">
    <property type="entry name" value="Nucleotidyltransferase"/>
    <property type="match status" value="1"/>
</dbReference>
<comment type="domain">
    <text evidence="11">Comprises two domains: an N-terminal domain containing the nucleotidyltransferase activity and a C-terminal HD domain associated with both phosphodiesterase and phosphatase activities.</text>
</comment>
<dbReference type="Pfam" id="PF01966">
    <property type="entry name" value="HD"/>
    <property type="match status" value="1"/>
</dbReference>
<dbReference type="Gene3D" id="1.10.3090.10">
    <property type="entry name" value="cca-adding enzyme, domain 2"/>
    <property type="match status" value="1"/>
</dbReference>
<keyword evidence="8 11" id="KW-0067">ATP-binding</keyword>
<keyword evidence="9 11" id="KW-0460">Magnesium</keyword>
<comment type="caution">
    <text evidence="13">The sequence shown here is derived from an EMBL/GenBank/DDBJ whole genome shotgun (WGS) entry which is preliminary data.</text>
</comment>
<gene>
    <name evidence="11" type="primary">cca</name>
    <name evidence="13" type="ORF">DFR43_10740</name>
</gene>
<comment type="subunit">
    <text evidence="11">Monomer. Can also form homodimers and oligomers.</text>
</comment>
<evidence type="ECO:0000256" key="11">
    <source>
        <dbReference type="HAMAP-Rule" id="MF_01261"/>
    </source>
</evidence>
<proteinExistence type="inferred from homology"/>
<dbReference type="EC" id="3.1.3.-" evidence="11"/>
<dbReference type="SUPFAM" id="SSF81891">
    <property type="entry name" value="Poly A polymerase C-terminal region-like"/>
    <property type="match status" value="1"/>
</dbReference>
<dbReference type="Gene3D" id="3.30.460.10">
    <property type="entry name" value="Beta Polymerase, domain 2"/>
    <property type="match status" value="1"/>
</dbReference>
<dbReference type="InterPro" id="IPR043519">
    <property type="entry name" value="NT_sf"/>
</dbReference>
<name>A0A4R6UBH5_9BURK</name>
<dbReference type="HAMAP" id="MF_01261">
    <property type="entry name" value="CCA_bact_type1"/>
    <property type="match status" value="1"/>
</dbReference>
<evidence type="ECO:0000256" key="6">
    <source>
        <dbReference type="ARBA" id="ARBA00022741"/>
    </source>
</evidence>
<keyword evidence="7 11" id="KW-0692">RNA repair</keyword>
<keyword evidence="1 11" id="KW-0533">Nickel</keyword>
<dbReference type="RefSeq" id="WP_133597344.1">
    <property type="nucleotide sequence ID" value="NZ_SNYL01000007.1"/>
</dbReference>
<feature type="binding site" evidence="11">
    <location>
        <position position="102"/>
    </location>
    <ligand>
        <name>CTP</name>
        <dbReference type="ChEBI" id="CHEBI:37563"/>
    </ligand>
</feature>
<feature type="binding site" evidence="11">
    <location>
        <position position="160"/>
    </location>
    <ligand>
        <name>CTP</name>
        <dbReference type="ChEBI" id="CHEBI:37563"/>
    </ligand>
</feature>
<dbReference type="OrthoDB" id="9805698at2"/>
<evidence type="ECO:0000256" key="8">
    <source>
        <dbReference type="ARBA" id="ARBA00022840"/>
    </source>
</evidence>
<dbReference type="GO" id="GO:0001680">
    <property type="term" value="P:tRNA 3'-terminal CCA addition"/>
    <property type="evidence" value="ECO:0007669"/>
    <property type="project" value="UniProtKB-UniRule"/>
</dbReference>
<dbReference type="GO" id="GO:0042245">
    <property type="term" value="P:RNA repair"/>
    <property type="evidence" value="ECO:0007669"/>
    <property type="project" value="UniProtKB-KW"/>
</dbReference>
<evidence type="ECO:0000256" key="10">
    <source>
        <dbReference type="ARBA" id="ARBA00022884"/>
    </source>
</evidence>
<feature type="binding site" evidence="11">
    <location>
        <position position="32"/>
    </location>
    <ligand>
        <name>Mg(2+)</name>
        <dbReference type="ChEBI" id="CHEBI:18420"/>
    </ligand>
</feature>
<feature type="binding site" evidence="11">
    <location>
        <position position="163"/>
    </location>
    <ligand>
        <name>CTP</name>
        <dbReference type="ChEBI" id="CHEBI:37563"/>
    </ligand>
</feature>
<comment type="similarity">
    <text evidence="11">Belongs to the tRNA nucleotidyltransferase/poly(A) polymerase family. Bacterial CCA-adding enzyme type 1 subfamily.</text>
</comment>
<dbReference type="Proteomes" id="UP000295510">
    <property type="component" value="Unassembled WGS sequence"/>
</dbReference>
<keyword evidence="14" id="KW-1185">Reference proteome</keyword>
<sequence length="439" mass="48531">MDIYLVGGAVRDGLLGHFHTAHRLPNGAVHADRDWVVVGATPEAMLAQGFLPVGRDFPVFLHPVTREEYALARTERKTARGYHGFHFNADPSVSLEDDLARRDLTINAMALPANALDTEGRFDPASPALVDPYGGRRDLADKVLRHVTTAFVEDPVRILRMARFAARWPDFTVAPETLALMRQMVEHGEVDHLVPERVWQELARGLMEVRPSRMLDVLRACGALRVLLPEVDRLWGVPQRAEYHPEVDTGVHLGMVLDMAARLQAPLTVRYACLCHDLGKGTTPAHLWPRHLGHEARSVHLARQVGDRWRVPRDCRELAEVVAREHGHIHQSLGLGADAVLRLLQRCDALRRPARFHDVLLACEADARGRLGHEEDAYPQARRLADALQAALAVDTAPLAAALQQQGLGPAQLGPAIARAIEQARRHAIAHTLQAAPAP</sequence>
<comment type="catalytic activity">
    <reaction evidence="11">
        <text>a tRNA precursor + 2 CTP + ATP = a tRNA with a 3' CCA end + 3 diphosphate</text>
        <dbReference type="Rhea" id="RHEA:14433"/>
        <dbReference type="Rhea" id="RHEA-COMP:10465"/>
        <dbReference type="Rhea" id="RHEA-COMP:10468"/>
        <dbReference type="ChEBI" id="CHEBI:30616"/>
        <dbReference type="ChEBI" id="CHEBI:33019"/>
        <dbReference type="ChEBI" id="CHEBI:37563"/>
        <dbReference type="ChEBI" id="CHEBI:74896"/>
        <dbReference type="ChEBI" id="CHEBI:83071"/>
        <dbReference type="EC" id="2.7.7.72"/>
    </reaction>
</comment>
<dbReference type="EC" id="2.7.7.72" evidence="11"/>
<dbReference type="GO" id="GO:0016791">
    <property type="term" value="F:phosphatase activity"/>
    <property type="evidence" value="ECO:0007669"/>
    <property type="project" value="UniProtKB-UniRule"/>
</dbReference>
<dbReference type="InterPro" id="IPR032828">
    <property type="entry name" value="PolyA_RNA-bd"/>
</dbReference>
<protein>
    <recommendedName>
        <fullName evidence="11">Multifunctional CCA protein</fullName>
    </recommendedName>
    <domain>
        <recommendedName>
            <fullName evidence="11">CCA-adding enzyme</fullName>
            <ecNumber evidence="11">2.7.7.72</ecNumber>
        </recommendedName>
        <alternativeName>
            <fullName evidence="11">CCA tRNA nucleotidyltransferase</fullName>
        </alternativeName>
        <alternativeName>
            <fullName evidence="11">tRNA CCA-pyrophosphorylase</fullName>
        </alternativeName>
        <alternativeName>
            <fullName evidence="11">tRNA adenylyl-/cytidylyl-transferase</fullName>
        </alternativeName>
        <alternativeName>
            <fullName evidence="11">tRNA nucleotidyltransferase</fullName>
        </alternativeName>
        <alternativeName>
            <fullName evidence="11">tRNA-NT</fullName>
        </alternativeName>
    </domain>
    <domain>
        <recommendedName>
            <fullName evidence="11">2'-nucleotidase</fullName>
            <ecNumber evidence="11">3.1.3.-</ecNumber>
        </recommendedName>
    </domain>
    <domain>
        <recommendedName>
            <fullName evidence="11">2',3'-cyclic phosphodiesterase</fullName>
            <ecNumber evidence="11">3.1.4.-</ecNumber>
        </recommendedName>
    </domain>
    <domain>
        <recommendedName>
            <fullName evidence="11">Phosphatase</fullName>
        </recommendedName>
    </domain>
</protein>
<evidence type="ECO:0000256" key="5">
    <source>
        <dbReference type="ARBA" id="ARBA00022723"/>
    </source>
</evidence>
<comment type="cofactor">
    <cofactor evidence="11">
        <name>Ni(2+)</name>
        <dbReference type="ChEBI" id="CHEBI:49786"/>
    </cofactor>
    <text evidence="11">Nickel for phosphatase activity.</text>
</comment>
<keyword evidence="6 11" id="KW-0547">Nucleotide-binding</keyword>
<dbReference type="PIRSF" id="PIRSF000813">
    <property type="entry name" value="CCA_bact"/>
    <property type="match status" value="1"/>
</dbReference>
<comment type="catalytic activity">
    <reaction evidence="11">
        <text>a tRNA with a 3' CCA end + 2 CTP + ATP = a tRNA with a 3' CCACCA end + 3 diphosphate</text>
        <dbReference type="Rhea" id="RHEA:76235"/>
        <dbReference type="Rhea" id="RHEA-COMP:10468"/>
        <dbReference type="Rhea" id="RHEA-COMP:18655"/>
        <dbReference type="ChEBI" id="CHEBI:30616"/>
        <dbReference type="ChEBI" id="CHEBI:33019"/>
        <dbReference type="ChEBI" id="CHEBI:37563"/>
        <dbReference type="ChEBI" id="CHEBI:83071"/>
        <dbReference type="ChEBI" id="CHEBI:195187"/>
    </reaction>
</comment>
<keyword evidence="11" id="KW-0378">Hydrolase</keyword>
<evidence type="ECO:0000313" key="14">
    <source>
        <dbReference type="Proteomes" id="UP000295510"/>
    </source>
</evidence>
<feature type="binding site" evidence="11">
    <location>
        <position position="34"/>
    </location>
    <ligand>
        <name>Mg(2+)</name>
        <dbReference type="ChEBI" id="CHEBI:18420"/>
    </ligand>
</feature>
<feature type="binding site" evidence="11">
    <location>
        <position position="102"/>
    </location>
    <ligand>
        <name>ATP</name>
        <dbReference type="ChEBI" id="CHEBI:30616"/>
    </ligand>
</feature>
<dbReference type="NCBIfam" id="NF008137">
    <property type="entry name" value="PRK10885.1"/>
    <property type="match status" value="1"/>
</dbReference>
<dbReference type="InterPro" id="IPR012006">
    <property type="entry name" value="CCA_bact"/>
</dbReference>
<dbReference type="PANTHER" id="PTHR47545">
    <property type="entry name" value="MULTIFUNCTIONAL CCA PROTEIN"/>
    <property type="match status" value="1"/>
</dbReference>
<dbReference type="GO" id="GO:0005524">
    <property type="term" value="F:ATP binding"/>
    <property type="evidence" value="ECO:0007669"/>
    <property type="project" value="UniProtKB-UniRule"/>
</dbReference>
<dbReference type="GO" id="GO:0000049">
    <property type="term" value="F:tRNA binding"/>
    <property type="evidence" value="ECO:0007669"/>
    <property type="project" value="UniProtKB-UniRule"/>
</dbReference>
<keyword evidence="5 11" id="KW-0479">Metal-binding</keyword>
<feature type="binding site" evidence="11">
    <location>
        <position position="163"/>
    </location>
    <ligand>
        <name>ATP</name>
        <dbReference type="ChEBI" id="CHEBI:30616"/>
    </ligand>
</feature>
<evidence type="ECO:0000256" key="2">
    <source>
        <dbReference type="ARBA" id="ARBA00022679"/>
    </source>
</evidence>
<dbReference type="EC" id="3.1.4.-" evidence="11"/>
<feature type="binding site" evidence="11">
    <location>
        <position position="11"/>
    </location>
    <ligand>
        <name>CTP</name>
        <dbReference type="ChEBI" id="CHEBI:37563"/>
    </ligand>
</feature>
<dbReference type="EMBL" id="SNYL01000007">
    <property type="protein sequence ID" value="TDQ43272.1"/>
    <property type="molecule type" value="Genomic_DNA"/>
</dbReference>
<dbReference type="InterPro" id="IPR002646">
    <property type="entry name" value="PolA_pol_head_dom"/>
</dbReference>
<evidence type="ECO:0000256" key="9">
    <source>
        <dbReference type="ARBA" id="ARBA00022842"/>
    </source>
</evidence>
<keyword evidence="4 11" id="KW-0548">Nucleotidyltransferase</keyword>
<keyword evidence="3 11" id="KW-0819">tRNA processing</keyword>